<keyword evidence="2 3" id="KW-0819">tRNA processing</keyword>
<accession>A0A835Q8V1</accession>
<dbReference type="Proteomes" id="UP000639772">
    <property type="component" value="Chromosome 9"/>
</dbReference>
<name>A0A835Q8V1_VANPL</name>
<evidence type="ECO:0000313" key="5">
    <source>
        <dbReference type="Proteomes" id="UP000639772"/>
    </source>
</evidence>
<dbReference type="Pfam" id="PF10288">
    <property type="entry name" value="CTU2"/>
    <property type="match status" value="1"/>
</dbReference>
<dbReference type="PANTHER" id="PTHR20882:SF14">
    <property type="entry name" value="CYTOPLASMIC TRNA 2-THIOLATION PROTEIN 2"/>
    <property type="match status" value="1"/>
</dbReference>
<dbReference type="InterPro" id="IPR019407">
    <property type="entry name" value="CTU2"/>
</dbReference>
<reference evidence="4 5" key="1">
    <citation type="journal article" date="2020" name="Nat. Food">
        <title>A phased Vanilla planifolia genome enables genetic improvement of flavour and production.</title>
        <authorList>
            <person name="Hasing T."/>
            <person name="Tang H."/>
            <person name="Brym M."/>
            <person name="Khazi F."/>
            <person name="Huang T."/>
            <person name="Chambers A.H."/>
        </authorList>
    </citation>
    <scope>NUCLEOTIDE SEQUENCE [LARGE SCALE GENOMIC DNA]</scope>
    <source>
        <tissue evidence="4">Leaf</tissue>
    </source>
</reference>
<dbReference type="GO" id="GO:0032447">
    <property type="term" value="P:protein urmylation"/>
    <property type="evidence" value="ECO:0007669"/>
    <property type="project" value="UniProtKB-UniRule"/>
</dbReference>
<dbReference type="GO" id="GO:0016783">
    <property type="term" value="F:sulfurtransferase activity"/>
    <property type="evidence" value="ECO:0007669"/>
    <property type="project" value="TreeGrafter"/>
</dbReference>
<dbReference type="SUPFAM" id="SSF52402">
    <property type="entry name" value="Adenine nucleotide alpha hydrolases-like"/>
    <property type="match status" value="1"/>
</dbReference>
<dbReference type="GO" id="GO:0002143">
    <property type="term" value="P:tRNA wobble position uridine thiolation"/>
    <property type="evidence" value="ECO:0007669"/>
    <property type="project" value="TreeGrafter"/>
</dbReference>
<dbReference type="EMBL" id="JADCNM010000009">
    <property type="protein sequence ID" value="KAG0467854.1"/>
    <property type="molecule type" value="Genomic_DNA"/>
</dbReference>
<comment type="similarity">
    <text evidence="3">Belongs to the CTU2/NCS2 family.</text>
</comment>
<evidence type="ECO:0000313" key="4">
    <source>
        <dbReference type="EMBL" id="KAG0467854.1"/>
    </source>
</evidence>
<comment type="pathway">
    <text evidence="3">tRNA modification; 5-methoxycarbonylmethyl-2-thiouridine-tRNA biosynthesis.</text>
</comment>
<comment type="caution">
    <text evidence="4">The sequence shown here is derived from an EMBL/GenBank/DDBJ whole genome shotgun (WGS) entry which is preliminary data.</text>
</comment>
<dbReference type="UniPathway" id="UPA00988"/>
<dbReference type="GO" id="GO:0016779">
    <property type="term" value="F:nucleotidyltransferase activity"/>
    <property type="evidence" value="ECO:0007669"/>
    <property type="project" value="UniProtKB-UniRule"/>
</dbReference>
<gene>
    <name evidence="4" type="ORF">HPP92_017182</name>
</gene>
<evidence type="ECO:0000256" key="2">
    <source>
        <dbReference type="ARBA" id="ARBA00022694"/>
    </source>
</evidence>
<evidence type="ECO:0000256" key="3">
    <source>
        <dbReference type="HAMAP-Rule" id="MF_03054"/>
    </source>
</evidence>
<evidence type="ECO:0000256" key="1">
    <source>
        <dbReference type="ARBA" id="ARBA00022490"/>
    </source>
</evidence>
<dbReference type="HAMAP" id="MF_03054">
    <property type="entry name" value="CTU2"/>
    <property type="match status" value="1"/>
</dbReference>
<dbReference type="Gene3D" id="3.40.50.620">
    <property type="entry name" value="HUPs"/>
    <property type="match status" value="1"/>
</dbReference>
<protein>
    <recommendedName>
        <fullName evidence="3">Cytoplasmic tRNA 2-thiolation protein 2</fullName>
    </recommendedName>
</protein>
<organism evidence="4 5">
    <name type="scientific">Vanilla planifolia</name>
    <name type="common">Vanilla</name>
    <dbReference type="NCBI Taxonomy" id="51239"/>
    <lineage>
        <taxon>Eukaryota</taxon>
        <taxon>Viridiplantae</taxon>
        <taxon>Streptophyta</taxon>
        <taxon>Embryophyta</taxon>
        <taxon>Tracheophyta</taxon>
        <taxon>Spermatophyta</taxon>
        <taxon>Magnoliopsida</taxon>
        <taxon>Liliopsida</taxon>
        <taxon>Asparagales</taxon>
        <taxon>Orchidaceae</taxon>
        <taxon>Vanilloideae</taxon>
        <taxon>Vanilleae</taxon>
        <taxon>Vanilla</taxon>
    </lineage>
</organism>
<proteinExistence type="inferred from homology"/>
<comment type="function">
    <text evidence="3">Plays a central role in 2-thiolation of mcm(5)S(2)U at tRNA wobble positions of tRNA(Lys), tRNA(Glu) and tRNA(Gln). May act by forming a heterodimer with NCS6/CTU1 that ligates sulfur from thiocarboxylated URM1 onto the uridine of tRNAs at wobble position.</text>
</comment>
<keyword evidence="1 3" id="KW-0963">Cytoplasm</keyword>
<sequence length="462" mass="51266">MASCGGDGDGACESYCGRTEDEEPSPQPAIDAVEEDNRGKLGKLYKSGQAFCFKCGEEKPVWNGLCLGCFRSSLFGKFKLAVTSNAMISPSDKVLVAFSGGPASRVALQFIHEMHCKSLKNWDASKSQGLPVFGFGVAFVDESTIFPTPSNVASNIIEEISGIVSELGHALQELHIAPIETAFCKDLVDGQNCLRQLLDNITDASGKEDFVQYLRMLSLQKIAVDNKYTKVVLGSCSSKMAHQIISATVKGQGFALPADLQYVDTRQEIPVLLPLRDCNAQELGKLCFLDGLKTTQVFSWPPAGINGLVSSFIARLQDENPSRQRTIVRTAEKLKPFSFNKFTEGYYDFLPSIVRAKFQHVKHEEPEPKFLCPICGSPLSESEWKNVKNNNKCPSELEFFVSQCCRSCNFQILPKEKGKLELFYPLLPSSMTDRVEGKDCIGRRWLQEQIEEFLITDDIDET</sequence>
<dbReference type="InterPro" id="IPR014729">
    <property type="entry name" value="Rossmann-like_a/b/a_fold"/>
</dbReference>
<dbReference type="GO" id="GO:0005829">
    <property type="term" value="C:cytosol"/>
    <property type="evidence" value="ECO:0007669"/>
    <property type="project" value="TreeGrafter"/>
</dbReference>
<dbReference type="OrthoDB" id="25129at2759"/>
<comment type="subcellular location">
    <subcellularLocation>
        <location evidence="3">Cytoplasm</location>
    </subcellularLocation>
</comment>
<dbReference type="GO" id="GO:0000049">
    <property type="term" value="F:tRNA binding"/>
    <property type="evidence" value="ECO:0007669"/>
    <property type="project" value="InterPro"/>
</dbReference>
<dbReference type="PANTHER" id="PTHR20882">
    <property type="entry name" value="CYTOPLASMIC TRNA 2-THIOLATION PROTEIN 2"/>
    <property type="match status" value="1"/>
</dbReference>
<dbReference type="AlphaFoldDB" id="A0A835Q8V1"/>